<evidence type="ECO:0000256" key="2">
    <source>
        <dbReference type="ARBA" id="ARBA00023242"/>
    </source>
</evidence>
<reference evidence="4 5" key="1">
    <citation type="submission" date="2020-03" db="EMBL/GenBank/DDBJ databases">
        <title>Draft Genome Sequence of Cudoniella acicularis.</title>
        <authorList>
            <person name="Buettner E."/>
            <person name="Kellner H."/>
        </authorList>
    </citation>
    <scope>NUCLEOTIDE SEQUENCE [LARGE SCALE GENOMIC DNA]</scope>
    <source>
        <strain evidence="4 5">DSM 108380</strain>
    </source>
</reference>
<keyword evidence="2" id="KW-0539">Nucleus</keyword>
<proteinExistence type="predicted"/>
<name>A0A8H4RU70_9HELO</name>
<dbReference type="InterPro" id="IPR025151">
    <property type="entry name" value="ELYS_dom"/>
</dbReference>
<comment type="subcellular location">
    <subcellularLocation>
        <location evidence="1">Nucleus</location>
    </subcellularLocation>
</comment>
<accession>A0A8H4RU70</accession>
<evidence type="ECO:0000259" key="3">
    <source>
        <dbReference type="Pfam" id="PF13934"/>
    </source>
</evidence>
<dbReference type="AlphaFoldDB" id="A0A8H4RU70"/>
<dbReference type="GO" id="GO:0005634">
    <property type="term" value="C:nucleus"/>
    <property type="evidence" value="ECO:0007669"/>
    <property type="project" value="UniProtKB-SubCell"/>
</dbReference>
<dbReference type="Proteomes" id="UP000566819">
    <property type="component" value="Unassembled WGS sequence"/>
</dbReference>
<dbReference type="OrthoDB" id="20729at2759"/>
<evidence type="ECO:0000256" key="1">
    <source>
        <dbReference type="ARBA" id="ARBA00004123"/>
    </source>
</evidence>
<evidence type="ECO:0000313" key="4">
    <source>
        <dbReference type="EMBL" id="KAF4636064.1"/>
    </source>
</evidence>
<dbReference type="EMBL" id="JAAMPI010000085">
    <property type="protein sequence ID" value="KAF4636064.1"/>
    <property type="molecule type" value="Genomic_DNA"/>
</dbReference>
<protein>
    <recommendedName>
        <fullName evidence="3">ELYS-like domain-containing protein</fullName>
    </recommendedName>
</protein>
<comment type="caution">
    <text evidence="4">The sequence shown here is derived from an EMBL/GenBank/DDBJ whole genome shotgun (WGS) entry which is preliminary data.</text>
</comment>
<dbReference type="Pfam" id="PF13934">
    <property type="entry name" value="ELYS"/>
    <property type="match status" value="1"/>
</dbReference>
<evidence type="ECO:0000313" key="5">
    <source>
        <dbReference type="Proteomes" id="UP000566819"/>
    </source>
</evidence>
<keyword evidence="5" id="KW-1185">Reference proteome</keyword>
<gene>
    <name evidence="4" type="ORF">G7Y89_g2023</name>
</gene>
<sequence length="330" mass="37665">MFNFQSFEDVFESDPECSFDEDAVKEIESNRKTYEGLFVEKVMKLMGIKRPSKYYPPKSNADLRNLHKVLIETTAADHHKISVLYYLLLHLDYPTGERRLSVAFERKSSLPNKYSTYMKGLWHLDRGEFAVCPPNPRPLFKANTFQDAVQYLTHPSLIPTFPDEILEVLVRYSTKDLTLALAYYYTIQPSLTSNRAIECLISAIARNSVTEAFYFSRSQPQHTQRHMFEMITSLVLHNSPAQTIADRSVELINLPFSEVEEAWFEEYLLQGEGVGIKKARDTVLMRRIGTGKFKESMAFGKGLTGRAINGLDWNGLSNAVKDGLGPRAKV</sequence>
<organism evidence="4 5">
    <name type="scientific">Cudoniella acicularis</name>
    <dbReference type="NCBI Taxonomy" id="354080"/>
    <lineage>
        <taxon>Eukaryota</taxon>
        <taxon>Fungi</taxon>
        <taxon>Dikarya</taxon>
        <taxon>Ascomycota</taxon>
        <taxon>Pezizomycotina</taxon>
        <taxon>Leotiomycetes</taxon>
        <taxon>Helotiales</taxon>
        <taxon>Tricladiaceae</taxon>
        <taxon>Cudoniella</taxon>
    </lineage>
</organism>
<feature type="domain" description="ELYS-like" evidence="3">
    <location>
        <begin position="37"/>
        <end position="271"/>
    </location>
</feature>